<dbReference type="EMBL" id="ANMI01000221">
    <property type="protein sequence ID" value="EPC23795.1"/>
    <property type="molecule type" value="Genomic_DNA"/>
</dbReference>
<evidence type="ECO:0000313" key="3">
    <source>
        <dbReference type="Proteomes" id="UP000014257"/>
    </source>
</evidence>
<sequence length="153" mass="17285">MKLTSRSDLFSKNSEKTGLDDIATGVPVFPSIRENGMYQPLKGHKITKLAPVPQWLLDEIQRQLHPNMSNYHNNTDSWFGHFINRLVDGTDEGNRNQWLASIAGSVFRSGADPDNCADLIQTVNQRYVRPPLPNGELVKIINSISKREIARRS</sequence>
<feature type="domain" description="Primase C-terminal 1" evidence="1">
    <location>
        <begin position="85"/>
        <end position="150"/>
    </location>
</feature>
<dbReference type="Proteomes" id="UP000014257">
    <property type="component" value="Unassembled WGS sequence"/>
</dbReference>
<dbReference type="InterPro" id="IPR014820">
    <property type="entry name" value="PriCT_1"/>
</dbReference>
<dbReference type="SMART" id="SM00942">
    <property type="entry name" value="PriCT_1"/>
    <property type="match status" value="1"/>
</dbReference>
<proteinExistence type="predicted"/>
<protein>
    <submittedName>
        <fullName evidence="2">Phage protein</fullName>
    </submittedName>
</protein>
<reference evidence="2 3" key="1">
    <citation type="journal article" date="2013" name="PLoS ONE">
        <title>Lactobacillus paracasei comparative genomics: towards species pan-genome definition and exploitation of diversity.</title>
        <authorList>
            <person name="Smokvina T."/>
            <person name="Wels M."/>
            <person name="Polka J."/>
            <person name="Chervaux C."/>
            <person name="Brisse S."/>
            <person name="Boekhorst J."/>
            <person name="van Hylckama Vlieg J.E."/>
            <person name="Siezen R.J."/>
        </authorList>
    </citation>
    <scope>NUCLEOTIDE SEQUENCE [LARGE SCALE GENOMIC DNA]</scope>
    <source>
        <strain evidence="2 3">Lpp22</strain>
    </source>
</reference>
<gene>
    <name evidence="2" type="ORF">Lpp22_2252</name>
</gene>
<evidence type="ECO:0000313" key="2">
    <source>
        <dbReference type="EMBL" id="EPC23795.1"/>
    </source>
</evidence>
<dbReference type="AlphaFoldDB" id="A0A8E0I8R9"/>
<comment type="caution">
    <text evidence="2">The sequence shown here is derived from an EMBL/GenBank/DDBJ whole genome shotgun (WGS) entry which is preliminary data.</text>
</comment>
<name>A0A8E0I8R9_LACPA</name>
<dbReference type="Pfam" id="PF08708">
    <property type="entry name" value="PriCT_1"/>
    <property type="match status" value="1"/>
</dbReference>
<organism evidence="2 3">
    <name type="scientific">Lacticaseibacillus paracasei subsp. paracasei Lpp22</name>
    <dbReference type="NCBI Taxonomy" id="1256221"/>
    <lineage>
        <taxon>Bacteria</taxon>
        <taxon>Bacillati</taxon>
        <taxon>Bacillota</taxon>
        <taxon>Bacilli</taxon>
        <taxon>Lactobacillales</taxon>
        <taxon>Lactobacillaceae</taxon>
        <taxon>Lacticaseibacillus</taxon>
    </lineage>
</organism>
<evidence type="ECO:0000259" key="1">
    <source>
        <dbReference type="SMART" id="SM00942"/>
    </source>
</evidence>
<accession>A0A8E0I8R9</accession>